<dbReference type="PROSITE" id="PS50106">
    <property type="entry name" value="PDZ"/>
    <property type="match status" value="1"/>
</dbReference>
<dbReference type="Gene3D" id="3.90.226.10">
    <property type="entry name" value="2-enoyl-CoA Hydratase, Chain A, domain 1"/>
    <property type="match status" value="1"/>
</dbReference>
<accession>A0A518CZL8</accession>
<comment type="subcellular location">
    <subcellularLocation>
        <location evidence="1 7">Cytoplasm</location>
    </subcellularLocation>
</comment>
<dbReference type="Gene3D" id="2.120.10.60">
    <property type="entry name" value="Tricorn protease N-terminal domain"/>
    <property type="match status" value="1"/>
</dbReference>
<feature type="signal peptide" evidence="10">
    <location>
        <begin position="1"/>
        <end position="26"/>
    </location>
</feature>
<evidence type="ECO:0000256" key="6">
    <source>
        <dbReference type="ARBA" id="ARBA00022825"/>
    </source>
</evidence>
<keyword evidence="5 7" id="KW-0378">Hydrolase</keyword>
<feature type="active site" description="Charge relay system" evidence="8">
    <location>
        <position position="1122"/>
    </location>
</feature>
<evidence type="ECO:0000256" key="4">
    <source>
        <dbReference type="ARBA" id="ARBA00022670"/>
    </source>
</evidence>
<gene>
    <name evidence="12" type="ORF">Pla163_17960</name>
</gene>
<dbReference type="InterPro" id="IPR036034">
    <property type="entry name" value="PDZ_sf"/>
</dbReference>
<dbReference type="InterPro" id="IPR005151">
    <property type="entry name" value="Tail-specific_protease"/>
</dbReference>
<dbReference type="InterPro" id="IPR012393">
    <property type="entry name" value="Tricorn_protease"/>
</dbReference>
<feature type="active site" description="Nucleophile" evidence="8">
    <location>
        <position position="1066"/>
    </location>
</feature>
<dbReference type="InterPro" id="IPR028204">
    <property type="entry name" value="Tricorn_C1"/>
</dbReference>
<keyword evidence="3 7" id="KW-0963">Cytoplasm</keyword>
<dbReference type="RefSeq" id="WP_145186669.1">
    <property type="nucleotide sequence ID" value="NZ_CP036290.1"/>
</dbReference>
<dbReference type="Gene3D" id="3.30.750.44">
    <property type="match status" value="1"/>
</dbReference>
<evidence type="ECO:0000256" key="10">
    <source>
        <dbReference type="SAM" id="SignalP"/>
    </source>
</evidence>
<evidence type="ECO:0000313" key="13">
    <source>
        <dbReference type="Proteomes" id="UP000319342"/>
    </source>
</evidence>
<feature type="chain" id="PRO_5021875759" description="Tricorn protease homolog" evidence="10">
    <location>
        <begin position="27"/>
        <end position="1160"/>
    </location>
</feature>
<dbReference type="Proteomes" id="UP000319342">
    <property type="component" value="Chromosome"/>
</dbReference>
<dbReference type="SUPFAM" id="SSF50156">
    <property type="entry name" value="PDZ domain-like"/>
    <property type="match status" value="1"/>
</dbReference>
<dbReference type="SMART" id="SM00245">
    <property type="entry name" value="TSPc"/>
    <property type="match status" value="1"/>
</dbReference>
<feature type="compositionally biased region" description="Acidic residues" evidence="9">
    <location>
        <begin position="461"/>
        <end position="487"/>
    </location>
</feature>
<sequence length="1160" mass="125433" precursor="true">MLRHSAAVVLFTLFAAVLVHPRSVFAANAPGGAAVLATVDGAPAFPQYPSLSPDGAWTVFSSGGDLWAVEARGGRAQRLTAHPALELRSAFSPSGDRLAFESDRNGALQLFVAAVTIDDGRFAIGAPQQVTEGDRAKRLGGFSADGAELLFTTSHEPDAYRGSKIYRAPSEGGPMTLTFPAYGAQPQALPDGSGFVFTRGRGTPERPNYRGSGNSSLWRYDVASETYWPLVPSIGSDHEGHATPDGTLVFLSTRDGQNDLWLSSVDGDLRQVYAPRATDEEITQGHGLRDLCVSWDGTTAIACLWDRLVVVDLRSGEARPLDVRVAAIDESDAERIEDASVSQAVLSPDNATMAAIARGELYVRAVAEGRPTRRITHDAGRQSDPAWAPDGSALYFVGDDGDGYVLWRATVRTTREDVDPQPEPEAEDEEADGSAEDEAADEDESEPADEPTEVPASADEPATEESGLEAAADDSDDADAEDEEEEEKIDHGARWEGALEFDLEEVYRSRATLADPVIAPNGKRLVISEERGDLVLIDLADGGSRTLLPSWNQADASWLADSRHLVLSVSDLDFNEDVHILDVDGDAGPINVTRHPDLDVSPAISADGKVLAWCSDSYGVNWEFDVYMVYLDRDLEALQDWQLAEHFEKAKKKVKAPKSGDEVEPLELDLEESWLRARRMTSFPGSEGSTLVSPSGDTILFSGSVDGDDGVWSMKYDGSDRKRVISGRVSDLRLSLDGTKLTWVSGGSAKYCGIGGGSSETVGFDTRQRIDVAAEQEQKWREATHVLGERFYHPTLKGLDWDGLTRRYGSLAARVTTSQAFNRIGNLMFGELDGSHLSMSGGSSYSGPSDRTGYLGIELEPVVGGYRITRVLPGSPAAGGPRALAVGDTLTAVEGEGFGPADALPERDWRAAMKERGGDEVLFDVTRGDGTEERVLIRTTSIGAIVGLRYDDEIRQRRAMVEERSGGRLGYLHIRGMSMPSVRDFERDLYAAAAGKEGLVIDVRDNGGGSTTDILLASLTAPNHAFTVPRGADYDSVPRDAYPRDRRLIYGYSKPIIVLINENSFSNAEIFAHSIRNTKRGRLVGEATFGGVISTGGTTLIDGTRVRLPFRGWYLPDERDMENNGAQPDVFVPRLPGDEHAGVDAQLERAVSELVGELDE</sequence>
<evidence type="ECO:0000256" key="7">
    <source>
        <dbReference type="PIRNR" id="PIRNR036421"/>
    </source>
</evidence>
<dbReference type="Pfam" id="PF26549">
    <property type="entry name" value="Tricorn_N"/>
    <property type="match status" value="1"/>
</dbReference>
<evidence type="ECO:0000259" key="11">
    <source>
        <dbReference type="PROSITE" id="PS50106"/>
    </source>
</evidence>
<dbReference type="InterPro" id="IPR011659">
    <property type="entry name" value="WD40"/>
</dbReference>
<dbReference type="Gene3D" id="2.120.10.30">
    <property type="entry name" value="TolB, C-terminal domain"/>
    <property type="match status" value="3"/>
</dbReference>
<keyword evidence="4 7" id="KW-0645">Protease</keyword>
<protein>
    <recommendedName>
        <fullName evidence="7">Tricorn protease homolog</fullName>
        <ecNumber evidence="7">3.4.21.-</ecNumber>
    </recommendedName>
</protein>
<dbReference type="GO" id="GO:0006508">
    <property type="term" value="P:proteolysis"/>
    <property type="evidence" value="ECO:0007669"/>
    <property type="project" value="UniProtKB-UniRule"/>
</dbReference>
<comment type="similarity">
    <text evidence="2 7">Belongs to the peptidase S41B family.</text>
</comment>
<dbReference type="InterPro" id="IPR011042">
    <property type="entry name" value="6-blade_b-propeller_TolB-like"/>
</dbReference>
<dbReference type="PANTHER" id="PTHR43253:SF1">
    <property type="entry name" value="TRICORN PROTEASE HOMOLOG 2-RELATED"/>
    <property type="match status" value="1"/>
</dbReference>
<dbReference type="AlphaFoldDB" id="A0A518CZL8"/>
<dbReference type="PANTHER" id="PTHR43253">
    <property type="entry name" value="TRICORN PROTEASE HOMOLOG 2-RELATED"/>
    <property type="match status" value="1"/>
</dbReference>
<dbReference type="CDD" id="cd07562">
    <property type="entry name" value="Peptidase_S41_TRI"/>
    <property type="match status" value="1"/>
</dbReference>
<dbReference type="Gene3D" id="2.30.42.10">
    <property type="match status" value="1"/>
</dbReference>
<keyword evidence="13" id="KW-1185">Reference proteome</keyword>
<organism evidence="12 13">
    <name type="scientific">Rohdeia mirabilis</name>
    <dbReference type="NCBI Taxonomy" id="2528008"/>
    <lineage>
        <taxon>Bacteria</taxon>
        <taxon>Pseudomonadati</taxon>
        <taxon>Planctomycetota</taxon>
        <taxon>Planctomycetia</taxon>
        <taxon>Planctomycetia incertae sedis</taxon>
        <taxon>Rohdeia</taxon>
    </lineage>
</organism>
<keyword evidence="10" id="KW-0732">Signal</keyword>
<evidence type="ECO:0000313" key="12">
    <source>
        <dbReference type="EMBL" id="QDU84684.1"/>
    </source>
</evidence>
<evidence type="ECO:0000256" key="8">
    <source>
        <dbReference type="PIRSR" id="PIRSR036421-1"/>
    </source>
</evidence>
<feature type="compositionally biased region" description="Acidic residues" evidence="9">
    <location>
        <begin position="419"/>
        <end position="452"/>
    </location>
</feature>
<dbReference type="Pfam" id="PF03572">
    <property type="entry name" value="Peptidase_S41"/>
    <property type="match status" value="1"/>
</dbReference>
<evidence type="ECO:0000256" key="3">
    <source>
        <dbReference type="ARBA" id="ARBA00022490"/>
    </source>
</evidence>
<dbReference type="EMBL" id="CP036290">
    <property type="protein sequence ID" value="QDU84684.1"/>
    <property type="molecule type" value="Genomic_DNA"/>
</dbReference>
<evidence type="ECO:0000256" key="9">
    <source>
        <dbReference type="SAM" id="MobiDB-lite"/>
    </source>
</evidence>
<keyword evidence="6 7" id="KW-0720">Serine protease</keyword>
<reference evidence="12 13" key="1">
    <citation type="submission" date="2019-02" db="EMBL/GenBank/DDBJ databases">
        <title>Deep-cultivation of Planctomycetes and their phenomic and genomic characterization uncovers novel biology.</title>
        <authorList>
            <person name="Wiegand S."/>
            <person name="Jogler M."/>
            <person name="Boedeker C."/>
            <person name="Pinto D."/>
            <person name="Vollmers J."/>
            <person name="Rivas-Marin E."/>
            <person name="Kohn T."/>
            <person name="Peeters S.H."/>
            <person name="Heuer A."/>
            <person name="Rast P."/>
            <person name="Oberbeckmann S."/>
            <person name="Bunk B."/>
            <person name="Jeske O."/>
            <person name="Meyerdierks A."/>
            <person name="Storesund J.E."/>
            <person name="Kallscheuer N."/>
            <person name="Luecker S."/>
            <person name="Lage O.M."/>
            <person name="Pohl T."/>
            <person name="Merkel B.J."/>
            <person name="Hornburger P."/>
            <person name="Mueller R.-W."/>
            <person name="Bruemmer F."/>
            <person name="Labrenz M."/>
            <person name="Spormann A.M."/>
            <person name="Op den Camp H."/>
            <person name="Overmann J."/>
            <person name="Amann R."/>
            <person name="Jetten M.S.M."/>
            <person name="Mascher T."/>
            <person name="Medema M.H."/>
            <person name="Devos D.P."/>
            <person name="Kaster A.-K."/>
            <person name="Ovreas L."/>
            <person name="Rohde M."/>
            <person name="Galperin M.Y."/>
            <person name="Jogler C."/>
        </authorList>
    </citation>
    <scope>NUCLEOTIDE SEQUENCE [LARGE SCALE GENOMIC DNA]</scope>
    <source>
        <strain evidence="12 13">Pla163</strain>
    </source>
</reference>
<comment type="function">
    <text evidence="7">Degrades oligopeptides.</text>
</comment>
<feature type="domain" description="PDZ" evidence="11">
    <location>
        <begin position="853"/>
        <end position="922"/>
    </location>
</feature>
<evidence type="ECO:0000256" key="2">
    <source>
        <dbReference type="ARBA" id="ARBA00008524"/>
    </source>
</evidence>
<proteinExistence type="inferred from homology"/>
<dbReference type="PIRSF" id="PIRSF036421">
    <property type="entry name" value="Tricorn_protease"/>
    <property type="match status" value="1"/>
</dbReference>
<dbReference type="SMART" id="SM00228">
    <property type="entry name" value="PDZ"/>
    <property type="match status" value="1"/>
</dbReference>
<dbReference type="InterPro" id="IPR001478">
    <property type="entry name" value="PDZ"/>
</dbReference>
<name>A0A518CZL8_9BACT</name>
<feature type="region of interest" description="Disordered" evidence="9">
    <location>
        <begin position="413"/>
        <end position="494"/>
    </location>
</feature>
<dbReference type="Pfam" id="PF07676">
    <property type="entry name" value="PD40"/>
    <property type="match status" value="3"/>
</dbReference>
<dbReference type="OrthoDB" id="269409at2"/>
<dbReference type="Pfam" id="PF14684">
    <property type="entry name" value="Tricorn_C1"/>
    <property type="match status" value="1"/>
</dbReference>
<dbReference type="InterPro" id="IPR029045">
    <property type="entry name" value="ClpP/crotonase-like_dom_sf"/>
</dbReference>
<dbReference type="GO" id="GO:0008236">
    <property type="term" value="F:serine-type peptidase activity"/>
    <property type="evidence" value="ECO:0007669"/>
    <property type="project" value="UniProtKB-UniRule"/>
</dbReference>
<evidence type="ECO:0000256" key="5">
    <source>
        <dbReference type="ARBA" id="ARBA00022801"/>
    </source>
</evidence>
<dbReference type="GO" id="GO:0005737">
    <property type="term" value="C:cytoplasm"/>
    <property type="evidence" value="ECO:0007669"/>
    <property type="project" value="UniProtKB-SubCell"/>
</dbReference>
<evidence type="ECO:0000256" key="1">
    <source>
        <dbReference type="ARBA" id="ARBA00004496"/>
    </source>
</evidence>
<dbReference type="SUPFAM" id="SSF82171">
    <property type="entry name" value="DPP6 N-terminal domain-like"/>
    <property type="match status" value="2"/>
</dbReference>
<dbReference type="SUPFAM" id="SSF52096">
    <property type="entry name" value="ClpP/crotonase"/>
    <property type="match status" value="1"/>
</dbReference>
<dbReference type="EC" id="3.4.21.-" evidence="7"/>
<feature type="active site" description="Charge relay system" evidence="8">
    <location>
        <position position="836"/>
    </location>
</feature>